<reference evidence="4 5" key="1">
    <citation type="journal article" date="2024" name="BMC Genomics">
        <title>De novo assembly and annotation of Popillia japonica's genome with initial clues to its potential as an invasive pest.</title>
        <authorList>
            <person name="Cucini C."/>
            <person name="Boschi S."/>
            <person name="Funari R."/>
            <person name="Cardaioli E."/>
            <person name="Iannotti N."/>
            <person name="Marturano G."/>
            <person name="Paoli F."/>
            <person name="Bruttini M."/>
            <person name="Carapelli A."/>
            <person name="Frati F."/>
            <person name="Nardi F."/>
        </authorList>
    </citation>
    <scope>NUCLEOTIDE SEQUENCE [LARGE SCALE GENOMIC DNA]</scope>
    <source>
        <strain evidence="4">DMR45628</strain>
    </source>
</reference>
<accession>A0AAW1MIY8</accession>
<dbReference type="PANTHER" id="PTHR45753">
    <property type="entry name" value="ORNITHINE CARBAMOYLTRANSFERASE, MITOCHONDRIAL"/>
    <property type="match status" value="1"/>
</dbReference>
<dbReference type="GO" id="GO:0005739">
    <property type="term" value="C:mitochondrion"/>
    <property type="evidence" value="ECO:0007669"/>
    <property type="project" value="TreeGrafter"/>
</dbReference>
<protein>
    <recommendedName>
        <fullName evidence="2">ornithine carbamoyltransferase</fullName>
        <ecNumber evidence="2">2.1.3.3</ecNumber>
    </recommendedName>
</protein>
<dbReference type="EMBL" id="JASPKY010000042">
    <property type="protein sequence ID" value="KAK9746134.1"/>
    <property type="molecule type" value="Genomic_DNA"/>
</dbReference>
<dbReference type="GO" id="GO:0042450">
    <property type="term" value="P:L-arginine biosynthetic process via ornithine"/>
    <property type="evidence" value="ECO:0007669"/>
    <property type="project" value="TreeGrafter"/>
</dbReference>
<dbReference type="AlphaFoldDB" id="A0AAW1MIY8"/>
<gene>
    <name evidence="4" type="ORF">QE152_g6364</name>
</gene>
<dbReference type="SUPFAM" id="SSF53671">
    <property type="entry name" value="Aspartate/ornithine carbamoyltransferase"/>
    <property type="match status" value="1"/>
</dbReference>
<name>A0AAW1MIY8_POPJA</name>
<dbReference type="InterPro" id="IPR036901">
    <property type="entry name" value="Asp/Orn_carbamoylTrfase_sf"/>
</dbReference>
<dbReference type="GO" id="GO:0004585">
    <property type="term" value="F:ornithine carbamoyltransferase activity"/>
    <property type="evidence" value="ECO:0007669"/>
    <property type="project" value="UniProtKB-EC"/>
</dbReference>
<dbReference type="PANTHER" id="PTHR45753:SF3">
    <property type="entry name" value="ORNITHINE TRANSCARBAMYLASE, MITOCHONDRIAL"/>
    <property type="match status" value="1"/>
</dbReference>
<evidence type="ECO:0000256" key="3">
    <source>
        <dbReference type="ARBA" id="ARBA00022679"/>
    </source>
</evidence>
<evidence type="ECO:0000256" key="2">
    <source>
        <dbReference type="ARBA" id="ARBA00013007"/>
    </source>
</evidence>
<evidence type="ECO:0000256" key="1">
    <source>
        <dbReference type="ARBA" id="ARBA00007805"/>
    </source>
</evidence>
<dbReference type="GO" id="GO:0019240">
    <property type="term" value="P:citrulline biosynthetic process"/>
    <property type="evidence" value="ECO:0007669"/>
    <property type="project" value="TreeGrafter"/>
</dbReference>
<comment type="caution">
    <text evidence="4">The sequence shown here is derived from an EMBL/GenBank/DDBJ whole genome shotgun (WGS) entry which is preliminary data.</text>
</comment>
<comment type="similarity">
    <text evidence="1">Belongs to the aspartate/ornithine carbamoyltransferase superfamily. OTCase family.</text>
</comment>
<keyword evidence="3" id="KW-0808">Transferase</keyword>
<proteinExistence type="inferred from homology"/>
<evidence type="ECO:0000313" key="4">
    <source>
        <dbReference type="EMBL" id="KAK9746134.1"/>
    </source>
</evidence>
<dbReference type="GO" id="GO:0016597">
    <property type="term" value="F:amino acid binding"/>
    <property type="evidence" value="ECO:0007669"/>
    <property type="project" value="InterPro"/>
</dbReference>
<sequence>MRILLKIIRTQSSFQRYTSTLVKKLISNPQLLTADEIKSLLWTAADLRQKLLDKNEKVILNDIKDSKIVLLLTMPSIYHQLSAAYAAKILDANLNIVIDPTWDTLGYINDTMKFVQTHADLILAQCRLQCILDEVKQLNVPIFVYKSPKFKVIQTLADLLTMQLNFGYLKGLDIAFLGQPNRLLNTYLLLGTKLGVNITYYCCCNSGMQSPAGLKIAESLCKDTKSVLKECDRAEKAIEHAKVIILSKKGNHSVTHEMIKAASPDVKLHFQRPRDCHQVNNALISDCQYLTWEAADNMKWVFAAVMIGLLSDYKHTISMPIF</sequence>
<evidence type="ECO:0000313" key="5">
    <source>
        <dbReference type="Proteomes" id="UP001458880"/>
    </source>
</evidence>
<keyword evidence="5" id="KW-1185">Reference proteome</keyword>
<dbReference type="EC" id="2.1.3.3" evidence="2"/>
<dbReference type="Proteomes" id="UP001458880">
    <property type="component" value="Unassembled WGS sequence"/>
</dbReference>
<organism evidence="4 5">
    <name type="scientific">Popillia japonica</name>
    <name type="common">Japanese beetle</name>
    <dbReference type="NCBI Taxonomy" id="7064"/>
    <lineage>
        <taxon>Eukaryota</taxon>
        <taxon>Metazoa</taxon>
        <taxon>Ecdysozoa</taxon>
        <taxon>Arthropoda</taxon>
        <taxon>Hexapoda</taxon>
        <taxon>Insecta</taxon>
        <taxon>Pterygota</taxon>
        <taxon>Neoptera</taxon>
        <taxon>Endopterygota</taxon>
        <taxon>Coleoptera</taxon>
        <taxon>Polyphaga</taxon>
        <taxon>Scarabaeiformia</taxon>
        <taxon>Scarabaeidae</taxon>
        <taxon>Rutelinae</taxon>
        <taxon>Popillia</taxon>
    </lineage>
</organism>
<dbReference type="Gene3D" id="3.40.50.1370">
    <property type="entry name" value="Aspartate/ornithine carbamoyltransferase"/>
    <property type="match status" value="2"/>
</dbReference>